<reference evidence="2" key="1">
    <citation type="journal article" date="2019" name="Int. J. Syst. Evol. Microbiol.">
        <title>The Global Catalogue of Microorganisms (GCM) 10K type strain sequencing project: providing services to taxonomists for standard genome sequencing and annotation.</title>
        <authorList>
            <consortium name="The Broad Institute Genomics Platform"/>
            <consortium name="The Broad Institute Genome Sequencing Center for Infectious Disease"/>
            <person name="Wu L."/>
            <person name="Ma J."/>
        </authorList>
    </citation>
    <scope>NUCLEOTIDE SEQUENCE [LARGE SCALE GENOMIC DNA]</scope>
    <source>
        <strain evidence="2">KCTC 52042</strain>
    </source>
</reference>
<organism evidence="1 2">
    <name type="scientific">Gracilimonas halophila</name>
    <dbReference type="NCBI Taxonomy" id="1834464"/>
    <lineage>
        <taxon>Bacteria</taxon>
        <taxon>Pseudomonadati</taxon>
        <taxon>Balneolota</taxon>
        <taxon>Balneolia</taxon>
        <taxon>Balneolales</taxon>
        <taxon>Balneolaceae</taxon>
        <taxon>Gracilimonas</taxon>
    </lineage>
</organism>
<dbReference type="EMBL" id="JBHULI010000005">
    <property type="protein sequence ID" value="MFD2531713.1"/>
    <property type="molecule type" value="Genomic_DNA"/>
</dbReference>
<name>A0ABW5JH06_9BACT</name>
<dbReference type="Proteomes" id="UP001597460">
    <property type="component" value="Unassembled WGS sequence"/>
</dbReference>
<evidence type="ECO:0000313" key="2">
    <source>
        <dbReference type="Proteomes" id="UP001597460"/>
    </source>
</evidence>
<gene>
    <name evidence="1" type="ORF">ACFSVN_04560</name>
</gene>
<evidence type="ECO:0000313" key="1">
    <source>
        <dbReference type="EMBL" id="MFD2531713.1"/>
    </source>
</evidence>
<sequence>MNTNIPEKEYKAILEMIGSEESVVGIDARKTHIMIIHMLQKMQDSIEKMDSRLKELEQKVQ</sequence>
<dbReference type="RefSeq" id="WP_390299277.1">
    <property type="nucleotide sequence ID" value="NZ_JBHULI010000005.1"/>
</dbReference>
<keyword evidence="2" id="KW-1185">Reference proteome</keyword>
<protein>
    <submittedName>
        <fullName evidence="1">Uncharacterized protein</fullName>
    </submittedName>
</protein>
<comment type="caution">
    <text evidence="1">The sequence shown here is derived from an EMBL/GenBank/DDBJ whole genome shotgun (WGS) entry which is preliminary data.</text>
</comment>
<proteinExistence type="predicted"/>
<accession>A0ABW5JH06</accession>